<organism evidence="8 9">
    <name type="scientific">Guyparkeria halophila</name>
    <dbReference type="NCBI Taxonomy" id="47960"/>
    <lineage>
        <taxon>Bacteria</taxon>
        <taxon>Pseudomonadati</taxon>
        <taxon>Pseudomonadota</taxon>
        <taxon>Gammaproteobacteria</taxon>
        <taxon>Chromatiales</taxon>
        <taxon>Thioalkalibacteraceae</taxon>
        <taxon>Guyparkeria</taxon>
    </lineage>
</organism>
<evidence type="ECO:0000259" key="7">
    <source>
        <dbReference type="Pfam" id="PF21706"/>
    </source>
</evidence>
<evidence type="ECO:0000259" key="6">
    <source>
        <dbReference type="Pfam" id="PF09242"/>
    </source>
</evidence>
<feature type="signal peptide" evidence="4">
    <location>
        <begin position="1"/>
        <end position="20"/>
    </location>
</feature>
<dbReference type="NCBIfam" id="TIGR01409">
    <property type="entry name" value="TAT_signal_seq"/>
    <property type="match status" value="1"/>
</dbReference>
<sequence>MSLSRRGFLKLSMAMAGVGAATGLAGCQNSASTNGGAKRVVVIGGGFGGATAAKYVKLFDPSVDVTMIDGQSSHTTCPFSNLVIGGLKDIDEITHDFTALEKRGVNVVKGWVTGIDAEARTVTLKDGSSYEYDRLVVSPGIDFNYDAIEGYTEEVANTTMPHAWQAGEQTLLLRKQLEEMEDGGTFIMAAPPNPFRCPPGPYERAALIANYFKENKPNSKILILDPKTGFSKEPLFREGWTANYGNMIEWIGGDFGGGVTKVDPDTMTVTAGGTEYQGDVINVIPPQKAGWIAHQAGLADDSGWCPINTGTYESTMKPGVHVVGDACIGSPLPKSGFAANSQAKNCAAAIVAMFHNENPPEPSWVNTCYSLVAPDYGISVAAVYAVEDGKTVSVDGAGGVSPLGGKNAEKEAGYARDWYASITEDIWGS</sequence>
<evidence type="ECO:0000256" key="2">
    <source>
        <dbReference type="ARBA" id="ARBA00022729"/>
    </source>
</evidence>
<evidence type="ECO:0000313" key="8">
    <source>
        <dbReference type="EMBL" id="WQH16583.1"/>
    </source>
</evidence>
<dbReference type="Pfam" id="PF21706">
    <property type="entry name" value="FCSD_central"/>
    <property type="match status" value="1"/>
</dbReference>
<keyword evidence="3" id="KW-0274">FAD</keyword>
<dbReference type="PANTHER" id="PTHR43755">
    <property type="match status" value="1"/>
</dbReference>
<dbReference type="SUPFAM" id="SSF55424">
    <property type="entry name" value="FAD/NAD-linked reductases, dimerisation (C-terminal) domain"/>
    <property type="match status" value="1"/>
</dbReference>
<evidence type="ECO:0000256" key="1">
    <source>
        <dbReference type="ARBA" id="ARBA00022630"/>
    </source>
</evidence>
<proteinExistence type="predicted"/>
<dbReference type="SUPFAM" id="SSF51905">
    <property type="entry name" value="FAD/NAD(P)-binding domain"/>
    <property type="match status" value="2"/>
</dbReference>
<dbReference type="InterPro" id="IPR016156">
    <property type="entry name" value="FAD/NAD-linked_Rdtase_dimer_sf"/>
</dbReference>
<dbReference type="InterPro" id="IPR015323">
    <property type="entry name" value="FlavoCytC_S_DH_flav-bd"/>
</dbReference>
<dbReference type="InterPro" id="IPR023753">
    <property type="entry name" value="FAD/NAD-binding_dom"/>
</dbReference>
<dbReference type="PANTHER" id="PTHR43755:SF1">
    <property type="entry name" value="FAD-DEPENDENT PYRIDINE NUCLEOTIDE-DISULPHIDE OXIDOREDUCTASE"/>
    <property type="match status" value="1"/>
</dbReference>
<dbReference type="EMBL" id="CP140153">
    <property type="protein sequence ID" value="WQH16583.1"/>
    <property type="molecule type" value="Genomic_DNA"/>
</dbReference>
<protein>
    <submittedName>
        <fullName evidence="8">FCSD flavin-binding domain-containing protein</fullName>
    </submittedName>
</protein>
<name>A0ABZ0YX25_9GAMM</name>
<keyword evidence="1" id="KW-0285">Flavoprotein</keyword>
<dbReference type="InterPro" id="IPR006311">
    <property type="entry name" value="TAT_signal"/>
</dbReference>
<dbReference type="InterPro" id="IPR036188">
    <property type="entry name" value="FAD/NAD-bd_sf"/>
</dbReference>
<dbReference type="Gene3D" id="3.90.760.10">
    <property type="entry name" value="Flavocytochrome c sulphide dehydrogenase, flavin-binding domain"/>
    <property type="match status" value="1"/>
</dbReference>
<keyword evidence="2 4" id="KW-0732">Signal</keyword>
<dbReference type="Pfam" id="PF09242">
    <property type="entry name" value="FCSD-flav_bind"/>
    <property type="match status" value="1"/>
</dbReference>
<keyword evidence="9" id="KW-1185">Reference proteome</keyword>
<dbReference type="InterPro" id="IPR049386">
    <property type="entry name" value="FCSD_central"/>
</dbReference>
<dbReference type="InterPro" id="IPR052541">
    <property type="entry name" value="SQRD"/>
</dbReference>
<dbReference type="Pfam" id="PF07992">
    <property type="entry name" value="Pyr_redox_2"/>
    <property type="match status" value="1"/>
</dbReference>
<accession>A0ABZ0YX25</accession>
<evidence type="ECO:0000256" key="3">
    <source>
        <dbReference type="ARBA" id="ARBA00022827"/>
    </source>
</evidence>
<feature type="domain" description="Sulfide dehydrogenase [flavocytochrome c] flavoprotein chain central" evidence="7">
    <location>
        <begin position="170"/>
        <end position="285"/>
    </location>
</feature>
<gene>
    <name evidence="8" type="ORF">SR882_01400</name>
</gene>
<dbReference type="InterPro" id="IPR019546">
    <property type="entry name" value="TAT_signal_bac_arc"/>
</dbReference>
<dbReference type="PROSITE" id="PS51257">
    <property type="entry name" value="PROKAR_LIPOPROTEIN"/>
    <property type="match status" value="1"/>
</dbReference>
<reference evidence="8 9" key="1">
    <citation type="submission" date="2023-11" db="EMBL/GenBank/DDBJ databases">
        <title>MicrobeMod: A computational toolkit for identifying prokaryotic methylation and restriction-modification with nanopore sequencing.</title>
        <authorList>
            <person name="Crits-Christoph A."/>
            <person name="Kang S.C."/>
            <person name="Lee H."/>
            <person name="Ostrov N."/>
        </authorList>
    </citation>
    <scope>NUCLEOTIDE SEQUENCE [LARGE SCALE GENOMIC DNA]</scope>
    <source>
        <strain evidence="8 9">ATCC 49870</strain>
    </source>
</reference>
<dbReference type="Proteomes" id="UP001327459">
    <property type="component" value="Chromosome"/>
</dbReference>
<feature type="domain" description="Flavocytochrome c sulphide dehydrogenase flavin-binding" evidence="6">
    <location>
        <begin position="360"/>
        <end position="427"/>
    </location>
</feature>
<dbReference type="RefSeq" id="WP_322521574.1">
    <property type="nucleotide sequence ID" value="NZ_CP140153.1"/>
</dbReference>
<dbReference type="InterPro" id="IPR037092">
    <property type="entry name" value="FlavoCytC_S_DH_flav-bd_sf"/>
</dbReference>
<dbReference type="Gene3D" id="3.50.50.60">
    <property type="entry name" value="FAD/NAD(P)-binding domain"/>
    <property type="match status" value="2"/>
</dbReference>
<evidence type="ECO:0000256" key="4">
    <source>
        <dbReference type="SAM" id="SignalP"/>
    </source>
</evidence>
<evidence type="ECO:0000259" key="5">
    <source>
        <dbReference type="Pfam" id="PF07992"/>
    </source>
</evidence>
<dbReference type="PROSITE" id="PS51318">
    <property type="entry name" value="TAT"/>
    <property type="match status" value="1"/>
</dbReference>
<feature type="domain" description="FAD/NAD(P)-binding" evidence="5">
    <location>
        <begin position="39"/>
        <end position="155"/>
    </location>
</feature>
<evidence type="ECO:0000313" key="9">
    <source>
        <dbReference type="Proteomes" id="UP001327459"/>
    </source>
</evidence>
<feature type="chain" id="PRO_5047314149" evidence="4">
    <location>
        <begin position="21"/>
        <end position="429"/>
    </location>
</feature>